<proteinExistence type="predicted"/>
<keyword evidence="1" id="KW-1133">Transmembrane helix</keyword>
<dbReference type="Pfam" id="PF26011">
    <property type="entry name" value="Beta-barrel_RND_rel"/>
    <property type="match status" value="1"/>
</dbReference>
<reference evidence="3" key="2">
    <citation type="submission" date="2021-04" db="EMBL/GenBank/DDBJ databases">
        <authorList>
            <person name="Gilroy R."/>
        </authorList>
    </citation>
    <scope>NUCLEOTIDE SEQUENCE</scope>
    <source>
        <strain evidence="3">CHK198-12963</strain>
    </source>
</reference>
<feature type="transmembrane region" description="Helical" evidence="1">
    <location>
        <begin position="20"/>
        <end position="40"/>
    </location>
</feature>
<evidence type="ECO:0000313" key="4">
    <source>
        <dbReference type="Proteomes" id="UP000823863"/>
    </source>
</evidence>
<dbReference type="AlphaFoldDB" id="A0A9D2PU23"/>
<keyword evidence="1" id="KW-0812">Transmembrane</keyword>
<evidence type="ECO:0000259" key="2">
    <source>
        <dbReference type="Pfam" id="PF26011"/>
    </source>
</evidence>
<comment type="caution">
    <text evidence="3">The sequence shown here is derived from an EMBL/GenBank/DDBJ whole genome shotgun (WGS) entry which is preliminary data.</text>
</comment>
<dbReference type="EMBL" id="DWWB01000022">
    <property type="protein sequence ID" value="HJC66080.1"/>
    <property type="molecule type" value="Genomic_DNA"/>
</dbReference>
<dbReference type="Proteomes" id="UP000823863">
    <property type="component" value="Unassembled WGS sequence"/>
</dbReference>
<gene>
    <name evidence="3" type="ORF">H9931_05080</name>
</gene>
<reference evidence="3" key="1">
    <citation type="journal article" date="2021" name="PeerJ">
        <title>Extensive microbial diversity within the chicken gut microbiome revealed by metagenomics and culture.</title>
        <authorList>
            <person name="Gilroy R."/>
            <person name="Ravi A."/>
            <person name="Getino M."/>
            <person name="Pursley I."/>
            <person name="Horton D.L."/>
            <person name="Alikhan N.F."/>
            <person name="Baker D."/>
            <person name="Gharbi K."/>
            <person name="Hall N."/>
            <person name="Watson M."/>
            <person name="Adriaenssens E.M."/>
            <person name="Foster-Nyarko E."/>
            <person name="Jarju S."/>
            <person name="Secka A."/>
            <person name="Antonio M."/>
            <person name="Oren A."/>
            <person name="Chaudhuri R.R."/>
            <person name="La Ragione R."/>
            <person name="Hildebrand F."/>
            <person name="Pallen M.J."/>
        </authorList>
    </citation>
    <scope>NUCLEOTIDE SEQUENCE</scope>
    <source>
        <strain evidence="3">CHK198-12963</strain>
    </source>
</reference>
<sequence length="466" mass="52746">MAKKRNPKVRKMRKPLNINVGVIIFAIIFVYLAFSVTAYLSKDKIQFYEVVEGGIVSDQSHTGLILRQEEVKNSTSAGYVNFYLREGKRASVGTRIYSLDETGGLKNLMEEIQTEEQPISDENLRDLRKQLDSFVLSFEDSEFSSVYDQRYDLENSVMEYASFDTVDQLDRLATEAGISFQQITSDVSGVVSYGIDSYEGMTAADVEEGSFDRTSYSKTIRQSGEMVDSGVPIYKIVTSESWNLIFQISEEEIERYRDRTSLTIRFLDGSLTTSGAYSTITGKDGKTYGKLDFTKYMEQFIGDRFVDFEIVEDQTSGLKIPISAVTDKNFFLIPADYITQGGDSSDQGFNKEVYTEEGTSVVFVPADIYYSDERYYYVDAGENGEFKNGDYVVKPQSTERFQIGQTASLQGVYNINRGYAVFKQIEILDSNDEYYTVKQGTSYGLSVYDHIVLDASMVQEGQILYQ</sequence>
<organism evidence="3 4">
    <name type="scientific">Candidatus Enterocloster excrementigallinarum</name>
    <dbReference type="NCBI Taxonomy" id="2838558"/>
    <lineage>
        <taxon>Bacteria</taxon>
        <taxon>Bacillati</taxon>
        <taxon>Bacillota</taxon>
        <taxon>Clostridia</taxon>
        <taxon>Lachnospirales</taxon>
        <taxon>Lachnospiraceae</taxon>
        <taxon>Enterocloster</taxon>
    </lineage>
</organism>
<name>A0A9D2PU23_9FIRM</name>
<protein>
    <recommendedName>
        <fullName evidence="2">RND related beta-barrel domain-containing protein</fullName>
    </recommendedName>
</protein>
<evidence type="ECO:0000256" key="1">
    <source>
        <dbReference type="SAM" id="Phobius"/>
    </source>
</evidence>
<feature type="domain" description="RND related beta-barrel" evidence="2">
    <location>
        <begin position="242"/>
        <end position="312"/>
    </location>
</feature>
<keyword evidence="1" id="KW-0472">Membrane</keyword>
<dbReference type="InterPro" id="IPR058729">
    <property type="entry name" value="Beta-barrel_RND-rel"/>
</dbReference>
<accession>A0A9D2PU23</accession>
<evidence type="ECO:0000313" key="3">
    <source>
        <dbReference type="EMBL" id="HJC66080.1"/>
    </source>
</evidence>